<evidence type="ECO:0000313" key="2">
    <source>
        <dbReference type="EMBL" id="KAJ8332380.1"/>
    </source>
</evidence>
<dbReference type="Gene3D" id="3.30.420.10">
    <property type="entry name" value="Ribonuclease H-like superfamily/Ribonuclease H"/>
    <property type="match status" value="1"/>
</dbReference>
<protein>
    <recommendedName>
        <fullName evidence="4">Integrase catalytic domain-containing protein</fullName>
    </recommendedName>
</protein>
<keyword evidence="3" id="KW-1185">Reference proteome</keyword>
<dbReference type="SUPFAM" id="SSF53098">
    <property type="entry name" value="Ribonuclease H-like"/>
    <property type="match status" value="1"/>
</dbReference>
<feature type="region of interest" description="Disordered" evidence="1">
    <location>
        <begin position="122"/>
        <end position="141"/>
    </location>
</feature>
<comment type="caution">
    <text evidence="2">The sequence shown here is derived from an EMBL/GenBank/DDBJ whole genome shotgun (WGS) entry which is preliminary data.</text>
</comment>
<sequence>MDYFTKWVEARTFAKKTTANEKEALRDIFFTHGLPEIILTNQGSEFKKELTSDCPEVRVASVDPDEDSVEAFVQLRGGQDEKVLGKVICNVERAQERQKLAYRRKMKRGIKRFIITPGMEVPHKDERKKGRPGRNMDPNWSQTTYSIVRDTSGHPATSFFDLLPLGRRYRSIKCSTTRFANSFFPSAVRSLNDHNSKY</sequence>
<evidence type="ECO:0000256" key="1">
    <source>
        <dbReference type="SAM" id="MobiDB-lite"/>
    </source>
</evidence>
<name>A0A9Q1E5C7_SYNKA</name>
<dbReference type="EMBL" id="JAINUF010000026">
    <property type="protein sequence ID" value="KAJ8332380.1"/>
    <property type="molecule type" value="Genomic_DNA"/>
</dbReference>
<dbReference type="AlphaFoldDB" id="A0A9Q1E5C7"/>
<evidence type="ECO:0000313" key="3">
    <source>
        <dbReference type="Proteomes" id="UP001152622"/>
    </source>
</evidence>
<proteinExistence type="predicted"/>
<dbReference type="OrthoDB" id="8953901at2759"/>
<dbReference type="InterPro" id="IPR012337">
    <property type="entry name" value="RNaseH-like_sf"/>
</dbReference>
<accession>A0A9Q1E5C7</accession>
<gene>
    <name evidence="2" type="ORF">SKAU_G00425530</name>
</gene>
<dbReference type="GO" id="GO:0003676">
    <property type="term" value="F:nucleic acid binding"/>
    <property type="evidence" value="ECO:0007669"/>
    <property type="project" value="InterPro"/>
</dbReference>
<reference evidence="2" key="1">
    <citation type="journal article" date="2023" name="Science">
        <title>Genome structures resolve the early diversification of teleost fishes.</title>
        <authorList>
            <person name="Parey E."/>
            <person name="Louis A."/>
            <person name="Montfort J."/>
            <person name="Bouchez O."/>
            <person name="Roques C."/>
            <person name="Iampietro C."/>
            <person name="Lluch J."/>
            <person name="Castinel A."/>
            <person name="Donnadieu C."/>
            <person name="Desvignes T."/>
            <person name="Floi Bucao C."/>
            <person name="Jouanno E."/>
            <person name="Wen M."/>
            <person name="Mejri S."/>
            <person name="Dirks R."/>
            <person name="Jansen H."/>
            <person name="Henkel C."/>
            <person name="Chen W.J."/>
            <person name="Zahm M."/>
            <person name="Cabau C."/>
            <person name="Klopp C."/>
            <person name="Thompson A.W."/>
            <person name="Robinson-Rechavi M."/>
            <person name="Braasch I."/>
            <person name="Lecointre G."/>
            <person name="Bobe J."/>
            <person name="Postlethwait J.H."/>
            <person name="Berthelot C."/>
            <person name="Roest Crollius H."/>
            <person name="Guiguen Y."/>
        </authorList>
    </citation>
    <scope>NUCLEOTIDE SEQUENCE</scope>
    <source>
        <strain evidence="2">WJC10195</strain>
    </source>
</reference>
<dbReference type="Proteomes" id="UP001152622">
    <property type="component" value="Unassembled WGS sequence"/>
</dbReference>
<organism evidence="2 3">
    <name type="scientific">Synaphobranchus kaupii</name>
    <name type="common">Kaup's arrowtooth eel</name>
    <dbReference type="NCBI Taxonomy" id="118154"/>
    <lineage>
        <taxon>Eukaryota</taxon>
        <taxon>Metazoa</taxon>
        <taxon>Chordata</taxon>
        <taxon>Craniata</taxon>
        <taxon>Vertebrata</taxon>
        <taxon>Euteleostomi</taxon>
        <taxon>Actinopterygii</taxon>
        <taxon>Neopterygii</taxon>
        <taxon>Teleostei</taxon>
        <taxon>Anguilliformes</taxon>
        <taxon>Synaphobranchidae</taxon>
        <taxon>Synaphobranchus</taxon>
    </lineage>
</organism>
<evidence type="ECO:0008006" key="4">
    <source>
        <dbReference type="Google" id="ProtNLM"/>
    </source>
</evidence>
<dbReference type="InterPro" id="IPR036397">
    <property type="entry name" value="RNaseH_sf"/>
</dbReference>